<feature type="compositionally biased region" description="Basic residues" evidence="2">
    <location>
        <begin position="310"/>
        <end position="321"/>
    </location>
</feature>
<evidence type="ECO:0000256" key="1">
    <source>
        <dbReference type="ARBA" id="ARBA00005655"/>
    </source>
</evidence>
<dbReference type="Proteomes" id="UP000267096">
    <property type="component" value="Unassembled WGS sequence"/>
</dbReference>
<dbReference type="GO" id="GO:0006376">
    <property type="term" value="P:mRNA splice site recognition"/>
    <property type="evidence" value="ECO:0007669"/>
    <property type="project" value="InterPro"/>
</dbReference>
<feature type="compositionally biased region" description="Basic and acidic residues" evidence="2">
    <location>
        <begin position="322"/>
        <end position="352"/>
    </location>
</feature>
<accession>A0A0M3JW54</accession>
<dbReference type="GO" id="GO:0003729">
    <property type="term" value="F:mRNA binding"/>
    <property type="evidence" value="ECO:0007669"/>
    <property type="project" value="InterPro"/>
</dbReference>
<feature type="compositionally biased region" description="Basic and acidic residues" evidence="2">
    <location>
        <begin position="132"/>
        <end position="141"/>
    </location>
</feature>
<dbReference type="OrthoDB" id="10266921at2759"/>
<organism evidence="5">
    <name type="scientific">Anisakis simplex</name>
    <name type="common">Herring worm</name>
    <dbReference type="NCBI Taxonomy" id="6269"/>
    <lineage>
        <taxon>Eukaryota</taxon>
        <taxon>Metazoa</taxon>
        <taxon>Ecdysozoa</taxon>
        <taxon>Nematoda</taxon>
        <taxon>Chromadorea</taxon>
        <taxon>Rhabditida</taxon>
        <taxon>Spirurina</taxon>
        <taxon>Ascaridomorpha</taxon>
        <taxon>Ascaridoidea</taxon>
        <taxon>Anisakidae</taxon>
        <taxon>Anisakis</taxon>
        <taxon>Anisakis simplex complex</taxon>
    </lineage>
</organism>
<reference evidence="3 4" key="2">
    <citation type="submission" date="2018-11" db="EMBL/GenBank/DDBJ databases">
        <authorList>
            <consortium name="Pathogen Informatics"/>
        </authorList>
    </citation>
    <scope>NUCLEOTIDE SEQUENCE [LARGE SCALE GENOMIC DNA]</scope>
</reference>
<gene>
    <name evidence="3" type="ORF">ASIM_LOCUS11963</name>
</gene>
<dbReference type="WBParaSite" id="ASIM_0001249701-mRNA-1">
    <property type="protein sequence ID" value="ASIM_0001249701-mRNA-1"/>
    <property type="gene ID" value="ASIM_0001249701"/>
</dbReference>
<evidence type="ECO:0000313" key="5">
    <source>
        <dbReference type="WBParaSite" id="ASIM_0001249701-mRNA-1"/>
    </source>
</evidence>
<reference evidence="5" key="1">
    <citation type="submission" date="2017-02" db="UniProtKB">
        <authorList>
            <consortium name="WormBaseParasite"/>
        </authorList>
    </citation>
    <scope>IDENTIFICATION</scope>
</reference>
<feature type="region of interest" description="Disordered" evidence="2">
    <location>
        <begin position="112"/>
        <end position="142"/>
    </location>
</feature>
<dbReference type="Pfam" id="PF03194">
    <property type="entry name" value="LUC7"/>
    <property type="match status" value="1"/>
</dbReference>
<dbReference type="EMBL" id="UYRR01031122">
    <property type="protein sequence ID" value="VDK46255.1"/>
    <property type="molecule type" value="Genomic_DNA"/>
</dbReference>
<evidence type="ECO:0000313" key="4">
    <source>
        <dbReference type="Proteomes" id="UP000267096"/>
    </source>
</evidence>
<protein>
    <submittedName>
        <fullName evidence="5">Luc7-like protein 3 (inferred by orthology to a human protein)</fullName>
    </submittedName>
</protein>
<feature type="region of interest" description="Disordered" evidence="2">
    <location>
        <begin position="258"/>
        <end position="352"/>
    </location>
</feature>
<evidence type="ECO:0000313" key="3">
    <source>
        <dbReference type="EMBL" id="VDK46255.1"/>
    </source>
</evidence>
<evidence type="ECO:0000256" key="2">
    <source>
        <dbReference type="SAM" id="MobiDB-lite"/>
    </source>
</evidence>
<feature type="compositionally biased region" description="Basic and acidic residues" evidence="2">
    <location>
        <begin position="258"/>
        <end position="309"/>
    </location>
</feature>
<dbReference type="InterPro" id="IPR004882">
    <property type="entry name" value="Luc7-rel"/>
</dbReference>
<dbReference type="PANTHER" id="PTHR12375">
    <property type="entry name" value="RNA-BINDING PROTEIN LUC7-RELATED"/>
    <property type="match status" value="1"/>
</dbReference>
<feature type="compositionally biased region" description="Polar residues" evidence="2">
    <location>
        <begin position="113"/>
        <end position="124"/>
    </location>
</feature>
<dbReference type="GO" id="GO:0005685">
    <property type="term" value="C:U1 snRNP"/>
    <property type="evidence" value="ECO:0007669"/>
    <property type="project" value="InterPro"/>
</dbReference>
<sequence>MSATEQMAAMLNELMGPKRNADFGDTNEPDFDEPDVCKHFLVSFCPNEMFRNTKADLGYCPKVHDPALRTKYRQSSRFEKLGYEEDFLNKIRRLDEEVRRKIEKNERRLAVTQPLTNGTMATTSEEGEVESDAQKRQKELITEQQSSLSAKISECMDKAEKLGALGKVDEAKEAVRQAEKFKQERQALDRLLTQSANPSSHIEDLANQLSKPMEVCQVCGCFMLVNDVQQRIDDHYAGKQHMAYAKIRATIEEMDKKREEKRKERAEREQKSEKDRRDRERDKERREARDHSRRRDDRDRDRDRNGRDRGVRHHSRSPRGGRHGDESRHRDHDRSSREDRHRDRDKDGRRDERDRDRYRVWCFVGGVI</sequence>
<dbReference type="AlphaFoldDB" id="A0A0M3JW54"/>
<keyword evidence="4" id="KW-1185">Reference proteome</keyword>
<name>A0A0M3JW54_ANISI</name>
<proteinExistence type="inferred from homology"/>
<comment type="similarity">
    <text evidence="1">Belongs to the Luc7 family.</text>
</comment>